<evidence type="ECO:0000256" key="9">
    <source>
        <dbReference type="HAMAP-Rule" id="MF_00237"/>
    </source>
</evidence>
<sequence>MGCKMFGLNLFEILVILIVAVIFLGPEKLPKFIADTVKFFKTIKRSIDDAKEAIDKELQISELKQEALEYKAHFEKEAAELTKDIQLQDIHEIFKDYQEEIREGVQEITDLKTQILSVDSSSKPIKKLPADSVKKRGIKKAANTEATAEMTAQQPAKKRGRKPRTEITAQEVATTPTIIDSTKSRGRKPRAKKAAEVTAEIAPANPTAVEIIAVETAQEIAQESTATKLQESTTEVATKDPPTSIATSIVEDPSTTQIITQKLPKDPATKERQNLKNHKKEA</sequence>
<evidence type="ECO:0000256" key="3">
    <source>
        <dbReference type="ARBA" id="ARBA00022475"/>
    </source>
</evidence>
<dbReference type="Pfam" id="PF02416">
    <property type="entry name" value="TatA_B_E"/>
    <property type="match status" value="1"/>
</dbReference>
<evidence type="ECO:0000256" key="5">
    <source>
        <dbReference type="ARBA" id="ARBA00022927"/>
    </source>
</evidence>
<dbReference type="NCBIfam" id="TIGR01410">
    <property type="entry name" value="tatB"/>
    <property type="match status" value="1"/>
</dbReference>
<dbReference type="GO" id="GO:0008320">
    <property type="term" value="F:protein transmembrane transporter activity"/>
    <property type="evidence" value="ECO:0007669"/>
    <property type="project" value="UniProtKB-UniRule"/>
</dbReference>
<feature type="compositionally biased region" description="Basic and acidic residues" evidence="11">
    <location>
        <begin position="263"/>
        <end position="282"/>
    </location>
</feature>
<feature type="compositionally biased region" description="Polar residues" evidence="11">
    <location>
        <begin position="167"/>
        <end position="181"/>
    </location>
</feature>
<keyword evidence="14" id="KW-1185">Reference proteome</keyword>
<dbReference type="InterPro" id="IPR018448">
    <property type="entry name" value="TatB"/>
</dbReference>
<keyword evidence="5 9" id="KW-0653">Protein transport</keyword>
<feature type="coiled-coil region" evidence="10">
    <location>
        <begin position="60"/>
        <end position="114"/>
    </location>
</feature>
<keyword evidence="8 9" id="KW-0472">Membrane</keyword>
<reference evidence="13 14" key="1">
    <citation type="journal article" date="2010" name="BMC Genomics">
        <title>Comparative genomics and proteomics of Helicobacter mustelae, an ulcerogenic and carcinogenic gastric pathogen.</title>
        <authorList>
            <person name="O'Toole P.W."/>
            <person name="Snelling W.J."/>
            <person name="Canchaya C."/>
            <person name="Forde B.M."/>
            <person name="Hardie K.R."/>
            <person name="Josenhans C."/>
            <person name="Graham R.L.J."/>
            <person name="McMullan G."/>
            <person name="Parkhill J."/>
            <person name="Belda E."/>
            <person name="Bentley S.D."/>
        </authorList>
    </citation>
    <scope>NUCLEOTIDE SEQUENCE [LARGE SCALE GENOMIC DNA]</scope>
    <source>
        <strain evidence="14">ATCC 43772 / LMG 18044 / NCTC 12198 / 12198</strain>
    </source>
</reference>
<keyword evidence="4 9" id="KW-0812">Transmembrane</keyword>
<feature type="compositionally biased region" description="Low complexity" evidence="11">
    <location>
        <begin position="142"/>
        <end position="155"/>
    </location>
</feature>
<feature type="transmembrane region" description="Helical" evidence="12">
    <location>
        <begin position="6"/>
        <end position="24"/>
    </location>
</feature>
<dbReference type="PRINTS" id="PR01506">
    <property type="entry name" value="TATBPROTEIN"/>
</dbReference>
<evidence type="ECO:0000313" key="14">
    <source>
        <dbReference type="Proteomes" id="UP000001522"/>
    </source>
</evidence>
<evidence type="ECO:0000256" key="4">
    <source>
        <dbReference type="ARBA" id="ARBA00022692"/>
    </source>
</evidence>
<comment type="similarity">
    <text evidence="9">Belongs to the TatB family.</text>
</comment>
<evidence type="ECO:0000256" key="8">
    <source>
        <dbReference type="ARBA" id="ARBA00023136"/>
    </source>
</evidence>
<keyword evidence="2 9" id="KW-0813">Transport</keyword>
<feature type="compositionally biased region" description="Polar residues" evidence="11">
    <location>
        <begin position="224"/>
        <end position="236"/>
    </location>
</feature>
<evidence type="ECO:0000256" key="7">
    <source>
        <dbReference type="ARBA" id="ARBA00023010"/>
    </source>
</evidence>
<dbReference type="Proteomes" id="UP000001522">
    <property type="component" value="Chromosome"/>
</dbReference>
<keyword evidence="7 9" id="KW-0811">Translocation</keyword>
<dbReference type="AlphaFoldDB" id="D3UFV1"/>
<feature type="region of interest" description="Disordered" evidence="11">
    <location>
        <begin position="224"/>
        <end position="282"/>
    </location>
</feature>
<dbReference type="GO" id="GO:0043953">
    <property type="term" value="P:protein transport by the Tat complex"/>
    <property type="evidence" value="ECO:0007669"/>
    <property type="project" value="UniProtKB-UniRule"/>
</dbReference>
<evidence type="ECO:0000313" key="13">
    <source>
        <dbReference type="EMBL" id="CBG39372.1"/>
    </source>
</evidence>
<keyword evidence="10" id="KW-0175">Coiled coil</keyword>
<dbReference type="EMBL" id="FN555004">
    <property type="protein sequence ID" value="CBG39372.1"/>
    <property type="molecule type" value="Genomic_DNA"/>
</dbReference>
<evidence type="ECO:0000256" key="2">
    <source>
        <dbReference type="ARBA" id="ARBA00022448"/>
    </source>
</evidence>
<dbReference type="InterPro" id="IPR003369">
    <property type="entry name" value="TatA/B/E"/>
</dbReference>
<evidence type="ECO:0000256" key="10">
    <source>
        <dbReference type="SAM" id="Coils"/>
    </source>
</evidence>
<keyword evidence="6 9" id="KW-1133">Transmembrane helix</keyword>
<organism evidence="13 14">
    <name type="scientific">Helicobacter mustelae (strain ATCC 43772 / CCUG 25715 / CIP 103759 / LMG 18044 / NCTC 12198 / R85-136P)</name>
    <name type="common">Campylobacter mustelae</name>
    <dbReference type="NCBI Taxonomy" id="679897"/>
    <lineage>
        <taxon>Bacteria</taxon>
        <taxon>Pseudomonadati</taxon>
        <taxon>Campylobacterota</taxon>
        <taxon>Epsilonproteobacteria</taxon>
        <taxon>Campylobacterales</taxon>
        <taxon>Helicobacteraceae</taxon>
        <taxon>Helicobacter</taxon>
    </lineage>
</organism>
<gene>
    <name evidence="13" type="primary">tatB</name>
    <name evidence="13" type="ordered locus">HMU01100</name>
</gene>
<keyword evidence="3 9" id="KW-1003">Cell membrane</keyword>
<evidence type="ECO:0000256" key="1">
    <source>
        <dbReference type="ARBA" id="ARBA00004167"/>
    </source>
</evidence>
<proteinExistence type="inferred from homology"/>
<dbReference type="STRING" id="679897.HMU01100"/>
<dbReference type="Gene3D" id="1.20.5.3310">
    <property type="match status" value="1"/>
</dbReference>
<dbReference type="eggNOG" id="COG1826">
    <property type="taxonomic scope" value="Bacteria"/>
</dbReference>
<comment type="subcellular location">
    <subcellularLocation>
        <location evidence="9">Cell inner membrane</location>
        <topology evidence="9">Single-pass membrane protein</topology>
    </subcellularLocation>
    <subcellularLocation>
        <location evidence="1">Membrane</location>
        <topology evidence="1">Single-pass membrane protein</topology>
    </subcellularLocation>
</comment>
<protein>
    <recommendedName>
        <fullName evidence="9">Sec-independent protein translocase protein TatB homolog</fullName>
    </recommendedName>
</protein>
<dbReference type="KEGG" id="hms:HMU01100"/>
<feature type="region of interest" description="Disordered" evidence="11">
    <location>
        <begin position="142"/>
        <end position="191"/>
    </location>
</feature>
<evidence type="ECO:0000256" key="6">
    <source>
        <dbReference type="ARBA" id="ARBA00022989"/>
    </source>
</evidence>
<accession>D3UFV1</accession>
<evidence type="ECO:0000256" key="12">
    <source>
        <dbReference type="SAM" id="Phobius"/>
    </source>
</evidence>
<dbReference type="HAMAP" id="MF_00237">
    <property type="entry name" value="TatB"/>
    <property type="match status" value="1"/>
</dbReference>
<evidence type="ECO:0000256" key="11">
    <source>
        <dbReference type="SAM" id="MobiDB-lite"/>
    </source>
</evidence>
<keyword evidence="9" id="KW-0997">Cell inner membrane</keyword>
<dbReference type="GO" id="GO:0033281">
    <property type="term" value="C:TAT protein transport complex"/>
    <property type="evidence" value="ECO:0007669"/>
    <property type="project" value="UniProtKB-UniRule"/>
</dbReference>
<name>D3UFV1_HELM1</name>
<dbReference type="HOGENOM" id="CLU_986153_0_0_7"/>